<keyword evidence="2" id="KW-0812">Transmembrane</keyword>
<dbReference type="Pfam" id="PF11181">
    <property type="entry name" value="YflT"/>
    <property type="match status" value="1"/>
</dbReference>
<dbReference type="RefSeq" id="WP_183358345.1">
    <property type="nucleotide sequence ID" value="NZ_BAABKR010000016.1"/>
</dbReference>
<feature type="compositionally biased region" description="Basic and acidic residues" evidence="1">
    <location>
        <begin position="207"/>
        <end position="217"/>
    </location>
</feature>
<protein>
    <recommendedName>
        <fullName evidence="3">General stress protein 17M-like domain-containing protein</fullName>
    </recommendedName>
</protein>
<feature type="region of interest" description="Disordered" evidence="1">
    <location>
        <begin position="169"/>
        <end position="263"/>
    </location>
</feature>
<dbReference type="Proteomes" id="UP000547528">
    <property type="component" value="Unassembled WGS sequence"/>
</dbReference>
<keyword evidence="2" id="KW-0472">Membrane</keyword>
<dbReference type="AlphaFoldDB" id="A0A7W5TUC3"/>
<feature type="transmembrane region" description="Helical" evidence="2">
    <location>
        <begin position="95"/>
        <end position="119"/>
    </location>
</feature>
<accession>A0A7W5TUC3</accession>
<proteinExistence type="predicted"/>
<reference evidence="4 5" key="1">
    <citation type="submission" date="2020-08" db="EMBL/GenBank/DDBJ databases">
        <title>Sequencing the genomes of 1000 actinobacteria strains.</title>
        <authorList>
            <person name="Klenk H.-P."/>
        </authorList>
    </citation>
    <scope>NUCLEOTIDE SEQUENCE [LARGE SCALE GENOMIC DNA]</scope>
    <source>
        <strain evidence="4 5">DSM 28238</strain>
    </source>
</reference>
<sequence>MSNAAQFNTGGLPKGELLGRYRTYDDAQRVVDHLAAAEGFDIKTITIVGNDLRSVEHIRSRLSYPRVAGAGAAQGAMFGFFIGLLMWLFAPEAPVVNLLLSVVLGMCIWMLIGVISYAVRRGRRDFSSSSQLVATTFDVVCDFSVAGKARQLVSQSGVISLNAWNDPTGSASSLAPPAASAKPAEPAGPEQRPAHTDLPDGTPRYGVRIEEKQKPDGDAPDSAASSSTPQEPSSAPQQPEAPPEDSTSFDDAQDQRVRPNQEP</sequence>
<feature type="compositionally biased region" description="Low complexity" evidence="1">
    <location>
        <begin position="170"/>
        <end position="187"/>
    </location>
</feature>
<evidence type="ECO:0000313" key="5">
    <source>
        <dbReference type="Proteomes" id="UP000547528"/>
    </source>
</evidence>
<gene>
    <name evidence="4" type="ORF">FHX47_001546</name>
</gene>
<evidence type="ECO:0000313" key="4">
    <source>
        <dbReference type="EMBL" id="MBB3667923.1"/>
    </source>
</evidence>
<feature type="compositionally biased region" description="Low complexity" evidence="1">
    <location>
        <begin position="220"/>
        <end position="238"/>
    </location>
</feature>
<name>A0A7W5TUC3_9MICC</name>
<comment type="caution">
    <text evidence="4">The sequence shown here is derived from an EMBL/GenBank/DDBJ whole genome shotgun (WGS) entry which is preliminary data.</text>
</comment>
<feature type="domain" description="General stress protein 17M-like" evidence="3">
    <location>
        <begin position="17"/>
        <end position="103"/>
    </location>
</feature>
<organism evidence="4 5">
    <name type="scientific">Garicola koreensis</name>
    <dbReference type="NCBI Taxonomy" id="1262554"/>
    <lineage>
        <taxon>Bacteria</taxon>
        <taxon>Bacillati</taxon>
        <taxon>Actinomycetota</taxon>
        <taxon>Actinomycetes</taxon>
        <taxon>Micrococcales</taxon>
        <taxon>Micrococcaceae</taxon>
        <taxon>Garicola</taxon>
    </lineage>
</organism>
<keyword evidence="5" id="KW-1185">Reference proteome</keyword>
<keyword evidence="2" id="KW-1133">Transmembrane helix</keyword>
<evidence type="ECO:0000256" key="1">
    <source>
        <dbReference type="SAM" id="MobiDB-lite"/>
    </source>
</evidence>
<dbReference type="EMBL" id="JACIBT010000005">
    <property type="protein sequence ID" value="MBB3667923.1"/>
    <property type="molecule type" value="Genomic_DNA"/>
</dbReference>
<feature type="transmembrane region" description="Helical" evidence="2">
    <location>
        <begin position="67"/>
        <end position="89"/>
    </location>
</feature>
<evidence type="ECO:0000259" key="3">
    <source>
        <dbReference type="Pfam" id="PF11181"/>
    </source>
</evidence>
<dbReference type="InterPro" id="IPR025889">
    <property type="entry name" value="GSP17M-like_dom"/>
</dbReference>
<feature type="compositionally biased region" description="Basic and acidic residues" evidence="1">
    <location>
        <begin position="253"/>
        <end position="263"/>
    </location>
</feature>
<evidence type="ECO:0000256" key="2">
    <source>
        <dbReference type="SAM" id="Phobius"/>
    </source>
</evidence>